<dbReference type="OrthoDB" id="10025519at2759"/>
<feature type="transmembrane region" description="Helical" evidence="5">
    <location>
        <begin position="107"/>
        <end position="129"/>
    </location>
</feature>
<keyword evidence="3 5" id="KW-1133">Transmembrane helix</keyword>
<sequence>MNRLLVGGIGCSFLGLVVYVVGIATTAWLSVAQSGAEDKVGLWQECVYNPQFGRTICIGTTDISRLPAAFNASRAFTVIGIMLLIPGLALACFTLKKNSNKFKKIGGGMIIAGGVCGIIAAACFTGYAVNLFQTSGVPVPFGYSFYLTWVQAVFTIMGGAIIICSGRRDEEDELPMVR</sequence>
<evidence type="ECO:0000256" key="3">
    <source>
        <dbReference type="ARBA" id="ARBA00022989"/>
    </source>
</evidence>
<dbReference type="PANTHER" id="PTHR10671:SF34">
    <property type="entry name" value="PROTEIN NKG7"/>
    <property type="match status" value="1"/>
</dbReference>
<comment type="subcellular location">
    <subcellularLocation>
        <location evidence="1">Membrane</location>
        <topology evidence="1">Multi-pass membrane protein</topology>
    </subcellularLocation>
</comment>
<dbReference type="RefSeq" id="XP_019632939.1">
    <property type="nucleotide sequence ID" value="XM_019777380.1"/>
</dbReference>
<dbReference type="InterPro" id="IPR004031">
    <property type="entry name" value="PMP22/EMP/MP20/Claudin"/>
</dbReference>
<accession>A0A6P4ZG28</accession>
<dbReference type="AlphaFoldDB" id="A0A6P4ZG28"/>
<feature type="transmembrane region" description="Helical" evidence="5">
    <location>
        <begin position="12"/>
        <end position="31"/>
    </location>
</feature>
<proteinExistence type="predicted"/>
<feature type="transmembrane region" description="Helical" evidence="5">
    <location>
        <begin position="75"/>
        <end position="95"/>
    </location>
</feature>
<keyword evidence="6" id="KW-1185">Reference proteome</keyword>
<reference evidence="7" key="1">
    <citation type="submission" date="2025-08" db="UniProtKB">
        <authorList>
            <consortium name="RefSeq"/>
        </authorList>
    </citation>
    <scope>IDENTIFICATION</scope>
    <source>
        <tissue evidence="7">Gonad</tissue>
    </source>
</reference>
<feature type="transmembrane region" description="Helical" evidence="5">
    <location>
        <begin position="141"/>
        <end position="164"/>
    </location>
</feature>
<evidence type="ECO:0000313" key="7">
    <source>
        <dbReference type="RefSeq" id="XP_019632939.1"/>
    </source>
</evidence>
<evidence type="ECO:0000256" key="4">
    <source>
        <dbReference type="ARBA" id="ARBA00023136"/>
    </source>
</evidence>
<evidence type="ECO:0000313" key="6">
    <source>
        <dbReference type="Proteomes" id="UP000515135"/>
    </source>
</evidence>
<dbReference type="Pfam" id="PF00822">
    <property type="entry name" value="PMP22_Claudin"/>
    <property type="match status" value="1"/>
</dbReference>
<dbReference type="PRINTS" id="PR01077">
    <property type="entry name" value="CLAUDIN"/>
</dbReference>
<protein>
    <submittedName>
        <fullName evidence="7">Claudin-11-like</fullName>
    </submittedName>
</protein>
<gene>
    <name evidence="7" type="primary">LOC109476449</name>
</gene>
<name>A0A6P4ZG28_BRABE</name>
<dbReference type="GO" id="GO:0005886">
    <property type="term" value="C:plasma membrane"/>
    <property type="evidence" value="ECO:0007669"/>
    <property type="project" value="TreeGrafter"/>
</dbReference>
<keyword evidence="4 5" id="KW-0472">Membrane</keyword>
<dbReference type="KEGG" id="bbel:109476449"/>
<evidence type="ECO:0000256" key="5">
    <source>
        <dbReference type="SAM" id="Phobius"/>
    </source>
</evidence>
<organism evidence="6 7">
    <name type="scientific">Branchiostoma belcheri</name>
    <name type="common">Amphioxus</name>
    <dbReference type="NCBI Taxonomy" id="7741"/>
    <lineage>
        <taxon>Eukaryota</taxon>
        <taxon>Metazoa</taxon>
        <taxon>Chordata</taxon>
        <taxon>Cephalochordata</taxon>
        <taxon>Leptocardii</taxon>
        <taxon>Amphioxiformes</taxon>
        <taxon>Branchiostomatidae</taxon>
        <taxon>Branchiostoma</taxon>
    </lineage>
</organism>
<evidence type="ECO:0000256" key="2">
    <source>
        <dbReference type="ARBA" id="ARBA00022692"/>
    </source>
</evidence>
<dbReference type="InterPro" id="IPR050579">
    <property type="entry name" value="PMP-22/EMP/MP20-like"/>
</dbReference>
<keyword evidence="2 5" id="KW-0812">Transmembrane</keyword>
<dbReference type="GeneID" id="109476449"/>
<dbReference type="Gene3D" id="1.20.140.150">
    <property type="match status" value="1"/>
</dbReference>
<dbReference type="Proteomes" id="UP000515135">
    <property type="component" value="Unplaced"/>
</dbReference>
<evidence type="ECO:0000256" key="1">
    <source>
        <dbReference type="ARBA" id="ARBA00004141"/>
    </source>
</evidence>
<dbReference type="PANTHER" id="PTHR10671">
    <property type="entry name" value="EPITHELIAL MEMBRANE PROTEIN-RELATED"/>
    <property type="match status" value="1"/>
</dbReference>